<evidence type="ECO:0000313" key="2">
    <source>
        <dbReference type="Proteomes" id="UP000192247"/>
    </source>
</evidence>
<dbReference type="AlphaFoldDB" id="A0A1V9XA68"/>
<dbReference type="SUPFAM" id="SSF53850">
    <property type="entry name" value="Periplasmic binding protein-like II"/>
    <property type="match status" value="1"/>
</dbReference>
<feature type="non-terminal residue" evidence="1">
    <location>
        <position position="253"/>
    </location>
</feature>
<accession>A0A1V9XA68</accession>
<protein>
    <submittedName>
        <fullName evidence="1">Glutamate receptor-like</fullName>
    </submittedName>
</protein>
<dbReference type="InParanoid" id="A0A1V9XA68"/>
<organism evidence="1 2">
    <name type="scientific">Tropilaelaps mercedesae</name>
    <dbReference type="NCBI Taxonomy" id="418985"/>
    <lineage>
        <taxon>Eukaryota</taxon>
        <taxon>Metazoa</taxon>
        <taxon>Ecdysozoa</taxon>
        <taxon>Arthropoda</taxon>
        <taxon>Chelicerata</taxon>
        <taxon>Arachnida</taxon>
        <taxon>Acari</taxon>
        <taxon>Parasitiformes</taxon>
        <taxon>Mesostigmata</taxon>
        <taxon>Gamasina</taxon>
        <taxon>Dermanyssoidea</taxon>
        <taxon>Laelapidae</taxon>
        <taxon>Tropilaelaps</taxon>
    </lineage>
</organism>
<dbReference type="Proteomes" id="UP000192247">
    <property type="component" value="Unassembled WGS sequence"/>
</dbReference>
<feature type="non-terminal residue" evidence="1">
    <location>
        <position position="1"/>
    </location>
</feature>
<proteinExistence type="predicted"/>
<keyword evidence="1" id="KW-0675">Receptor</keyword>
<comment type="caution">
    <text evidence="1">The sequence shown here is derived from an EMBL/GenBank/DDBJ whole genome shotgun (WGS) entry which is preliminary data.</text>
</comment>
<dbReference type="Gene3D" id="3.40.190.10">
    <property type="entry name" value="Periplasmic binding protein-like II"/>
    <property type="match status" value="1"/>
</dbReference>
<dbReference type="EMBL" id="MNPL01018007">
    <property type="protein sequence ID" value="OQR70291.1"/>
    <property type="molecule type" value="Genomic_DNA"/>
</dbReference>
<reference evidence="1 2" key="1">
    <citation type="journal article" date="2017" name="Gigascience">
        <title>Draft genome of the honey bee ectoparasitic mite, Tropilaelaps mercedesae, is shaped by the parasitic life history.</title>
        <authorList>
            <person name="Dong X."/>
            <person name="Armstrong S.D."/>
            <person name="Xia D."/>
            <person name="Makepeace B.L."/>
            <person name="Darby A.C."/>
            <person name="Kadowaki T."/>
        </authorList>
    </citation>
    <scope>NUCLEOTIDE SEQUENCE [LARGE SCALE GENOMIC DNA]</scope>
    <source>
        <strain evidence="1">Wuxi-XJTLU</strain>
    </source>
</reference>
<name>A0A1V9XA68_9ACAR</name>
<dbReference type="OrthoDB" id="6489272at2759"/>
<sequence>YPPFQWFDEPGRNIPVYGYNGQILRALIASLGCEYEVYRTDTWGLPNNGSWNGGMGMLHRDEADLALYPNDANPIKMEVAEHTPTVCPIQLVVMQGRMTKFKKNPFGLVMTLNFEASTKAHLKKLYQRILKYNTLRLPSELFTRSIYYEVIQGWACVIASPQAMSTRAKEICATMRFGEFYISEEAQINFHAVFHMNLQLDAKIRLAISKRIVWMRESGLLSRWWKNSAGDWSGCQGSDMDQHLEALTIDDVE</sequence>
<keyword evidence="2" id="KW-1185">Reference proteome</keyword>
<gene>
    <name evidence="1" type="ORF">BIW11_11722</name>
</gene>
<evidence type="ECO:0000313" key="1">
    <source>
        <dbReference type="EMBL" id="OQR70291.1"/>
    </source>
</evidence>